<feature type="transmembrane region" description="Helical" evidence="7">
    <location>
        <begin position="99"/>
        <end position="123"/>
    </location>
</feature>
<protein>
    <recommendedName>
        <fullName evidence="8">Sodium/calcium exchanger membrane region domain-containing protein</fullName>
    </recommendedName>
</protein>
<feature type="transmembrane region" description="Helical" evidence="7">
    <location>
        <begin position="565"/>
        <end position="585"/>
    </location>
</feature>
<feature type="domain" description="Sodium/calcium exchanger membrane region" evidence="8">
    <location>
        <begin position="102"/>
        <end position="242"/>
    </location>
</feature>
<evidence type="ECO:0000256" key="1">
    <source>
        <dbReference type="ARBA" id="ARBA00004141"/>
    </source>
</evidence>
<dbReference type="EMBL" id="SPLM01000072">
    <property type="protein sequence ID" value="TMW63302.1"/>
    <property type="molecule type" value="Genomic_DNA"/>
</dbReference>
<evidence type="ECO:0000256" key="6">
    <source>
        <dbReference type="SAM" id="MobiDB-lite"/>
    </source>
</evidence>
<feature type="transmembrane region" description="Helical" evidence="7">
    <location>
        <begin position="204"/>
        <end position="222"/>
    </location>
</feature>
<feature type="region of interest" description="Disordered" evidence="6">
    <location>
        <begin position="309"/>
        <end position="362"/>
    </location>
</feature>
<evidence type="ECO:0000256" key="2">
    <source>
        <dbReference type="ARBA" id="ARBA00022448"/>
    </source>
</evidence>
<feature type="transmembrane region" description="Helical" evidence="7">
    <location>
        <begin position="672"/>
        <end position="691"/>
    </location>
</feature>
<gene>
    <name evidence="9" type="ORF">Poli38472_002243</name>
</gene>
<keyword evidence="10" id="KW-1185">Reference proteome</keyword>
<dbReference type="GO" id="GO:0008324">
    <property type="term" value="F:monoatomic cation transmembrane transporter activity"/>
    <property type="evidence" value="ECO:0007669"/>
    <property type="project" value="TreeGrafter"/>
</dbReference>
<evidence type="ECO:0000256" key="3">
    <source>
        <dbReference type="ARBA" id="ARBA00022692"/>
    </source>
</evidence>
<reference evidence="9" key="1">
    <citation type="submission" date="2019-03" db="EMBL/GenBank/DDBJ databases">
        <title>Long read genome sequence of the mycoparasitic Pythium oligandrum ATCC 38472 isolated from sugarbeet rhizosphere.</title>
        <authorList>
            <person name="Gaulin E."/>
        </authorList>
    </citation>
    <scope>NUCLEOTIDE SEQUENCE</scope>
    <source>
        <strain evidence="9">ATCC 38472_TT</strain>
    </source>
</reference>
<sequence>MRAINEEKRATRRLKRALSIAAVFVVCCWLLQWLPHPSEKSVADTTSVFRTQIVAETETAEVETPRCDRGANPNDTFLDYETLVQCTWLRDSVVTSRTILIVILVLLLYLLSSTADSFFCPVLQTIVEKYRIPPDIAGVTFLSFGNGSPDVFSNIAAFSTASPKIGVTSILGGGLLVTTVIAASVGFASQGQEQLIPRKYVRDVIFYMIAIVYLCFVFFGGVVHLPEALGFLCIFACYIATILLDSHIARLFYSAVGHDYEEVVAYGTNNHGSPPYAGTLSDSGGEKSTPYDSEGFMLPAYDVYRIPTYPTSDSEQSENSLTSIMPKLFRKTSAPTPRSEKRKDPHYRESSPSDSTPLLWQEDSSLRRPASVCVPTMQRQLKKARKRTAWEKTEMSAHFNLTAKRWTRGYHELSRIEEFPSVSEAGEQVELTEDEEETQSAENRADEHTDLTSAHTYEHLSPTRWFFQIFHTGFQVFEWIIWNPIEFVTTFVRRMTIPLVDEDTWHKGFAMVCPPCALLLFGVSVFELNPLENVLFALVVLVGGAVGSAFVYFTASSSSPPDGLWLLPYIALAFVMSVVWIMSIANEVLAVLQVLGSLFGISNSVLGVSVLAWGNSVGDLVSNTAIARDGFPTMAFAGCFAGPMFNLLVGIGLALTIAIATNGPISMGEPSPLVSVGFAFLFVSLVLNLGFAAYDGFQYRSRLCYLLLGLYVSFVVLSVVIIIVSDTE</sequence>
<organism evidence="9 10">
    <name type="scientific">Pythium oligandrum</name>
    <name type="common">Mycoparasitic fungus</name>
    <dbReference type="NCBI Taxonomy" id="41045"/>
    <lineage>
        <taxon>Eukaryota</taxon>
        <taxon>Sar</taxon>
        <taxon>Stramenopiles</taxon>
        <taxon>Oomycota</taxon>
        <taxon>Peronosporomycetes</taxon>
        <taxon>Pythiales</taxon>
        <taxon>Pythiaceae</taxon>
        <taxon>Pythium</taxon>
    </lineage>
</organism>
<feature type="transmembrane region" description="Helical" evidence="7">
    <location>
        <begin position="228"/>
        <end position="244"/>
    </location>
</feature>
<accession>A0A8K1FKY6</accession>
<proteinExistence type="predicted"/>
<dbReference type="AlphaFoldDB" id="A0A8K1FKY6"/>
<dbReference type="PANTHER" id="PTHR12266:SF0">
    <property type="entry name" value="MITOCHONDRIAL SODIUM_CALCIUM EXCHANGER PROTEIN"/>
    <property type="match status" value="1"/>
</dbReference>
<evidence type="ECO:0000256" key="7">
    <source>
        <dbReference type="SAM" id="Phobius"/>
    </source>
</evidence>
<evidence type="ECO:0000313" key="10">
    <source>
        <dbReference type="Proteomes" id="UP000794436"/>
    </source>
</evidence>
<feature type="transmembrane region" description="Helical" evidence="7">
    <location>
        <begin position="703"/>
        <end position="724"/>
    </location>
</feature>
<dbReference type="OrthoDB" id="407410at2759"/>
<keyword evidence="3 7" id="KW-0812">Transmembrane</keyword>
<dbReference type="Proteomes" id="UP000794436">
    <property type="component" value="Unassembled WGS sequence"/>
</dbReference>
<dbReference type="Pfam" id="PF01699">
    <property type="entry name" value="Na_Ca_ex"/>
    <property type="match status" value="2"/>
</dbReference>
<feature type="transmembrane region" description="Helical" evidence="7">
    <location>
        <begin position="17"/>
        <end position="34"/>
    </location>
</feature>
<evidence type="ECO:0000256" key="4">
    <source>
        <dbReference type="ARBA" id="ARBA00022989"/>
    </source>
</evidence>
<keyword evidence="5 7" id="KW-0472">Membrane</keyword>
<dbReference type="Gene3D" id="1.20.1420.30">
    <property type="entry name" value="NCX, central ion-binding region"/>
    <property type="match status" value="2"/>
</dbReference>
<dbReference type="InterPro" id="IPR044880">
    <property type="entry name" value="NCX_ion-bd_dom_sf"/>
</dbReference>
<feature type="region of interest" description="Disordered" evidence="6">
    <location>
        <begin position="423"/>
        <end position="449"/>
    </location>
</feature>
<feature type="compositionally biased region" description="Polar residues" evidence="6">
    <location>
        <begin position="309"/>
        <end position="323"/>
    </location>
</feature>
<evidence type="ECO:0000259" key="8">
    <source>
        <dbReference type="Pfam" id="PF01699"/>
    </source>
</evidence>
<dbReference type="InterPro" id="IPR004837">
    <property type="entry name" value="NaCa_Exmemb"/>
</dbReference>
<comment type="subcellular location">
    <subcellularLocation>
        <location evidence="1">Membrane</location>
        <topology evidence="1">Multi-pass membrane protein</topology>
    </subcellularLocation>
</comment>
<dbReference type="PANTHER" id="PTHR12266">
    <property type="entry name" value="NA+/CA2+ K+ INDEPENDENT EXCHANGER"/>
    <property type="match status" value="1"/>
</dbReference>
<name>A0A8K1FKY6_PYTOL</name>
<keyword evidence="2" id="KW-0813">Transport</keyword>
<comment type="caution">
    <text evidence="9">The sequence shown here is derived from an EMBL/GenBank/DDBJ whole genome shotgun (WGS) entry which is preliminary data.</text>
</comment>
<dbReference type="GO" id="GO:0016020">
    <property type="term" value="C:membrane"/>
    <property type="evidence" value="ECO:0007669"/>
    <property type="project" value="UniProtKB-SubCell"/>
</dbReference>
<evidence type="ECO:0000313" key="9">
    <source>
        <dbReference type="EMBL" id="TMW63302.1"/>
    </source>
</evidence>
<feature type="compositionally biased region" description="Acidic residues" evidence="6">
    <location>
        <begin position="430"/>
        <end position="439"/>
    </location>
</feature>
<feature type="domain" description="Sodium/calcium exchanger membrane region" evidence="8">
    <location>
        <begin position="571"/>
        <end position="719"/>
    </location>
</feature>
<evidence type="ECO:0000256" key="5">
    <source>
        <dbReference type="ARBA" id="ARBA00023136"/>
    </source>
</evidence>
<keyword evidence="4 7" id="KW-1133">Transmembrane helix</keyword>
<feature type="transmembrane region" description="Helical" evidence="7">
    <location>
        <begin position="634"/>
        <end position="660"/>
    </location>
</feature>
<feature type="transmembrane region" description="Helical" evidence="7">
    <location>
        <begin position="534"/>
        <end position="553"/>
    </location>
</feature>
<dbReference type="InterPro" id="IPR051359">
    <property type="entry name" value="CaCA_antiporter"/>
</dbReference>
<feature type="compositionally biased region" description="Basic and acidic residues" evidence="6">
    <location>
        <begin position="338"/>
        <end position="351"/>
    </location>
</feature>
<feature type="transmembrane region" description="Helical" evidence="7">
    <location>
        <begin position="591"/>
        <end position="613"/>
    </location>
</feature>